<keyword evidence="4" id="KW-1185">Reference proteome</keyword>
<reference evidence="3" key="1">
    <citation type="submission" date="2021-03" db="EMBL/GenBank/DDBJ databases">
        <authorList>
            <person name="Bekaert M."/>
        </authorList>
    </citation>
    <scope>NUCLEOTIDE SEQUENCE</scope>
</reference>
<keyword evidence="2" id="KW-0472">Membrane</keyword>
<feature type="region of interest" description="Disordered" evidence="1">
    <location>
        <begin position="164"/>
        <end position="195"/>
    </location>
</feature>
<evidence type="ECO:0000313" key="3">
    <source>
        <dbReference type="EMBL" id="CAG2246935.1"/>
    </source>
</evidence>
<evidence type="ECO:0000256" key="1">
    <source>
        <dbReference type="SAM" id="MobiDB-lite"/>
    </source>
</evidence>
<keyword evidence="2" id="KW-0812">Transmembrane</keyword>
<protein>
    <recommendedName>
        <fullName evidence="5">CCHC-type domain-containing protein</fullName>
    </recommendedName>
</protein>
<dbReference type="EMBL" id="CAJPWZ010002886">
    <property type="protein sequence ID" value="CAG2246935.1"/>
    <property type="molecule type" value="Genomic_DNA"/>
</dbReference>
<evidence type="ECO:0008006" key="5">
    <source>
        <dbReference type="Google" id="ProtNLM"/>
    </source>
</evidence>
<keyword evidence="2" id="KW-1133">Transmembrane helix</keyword>
<name>A0A8S3UT26_MYTED</name>
<feature type="transmembrane region" description="Helical" evidence="2">
    <location>
        <begin position="263"/>
        <end position="285"/>
    </location>
</feature>
<dbReference type="Proteomes" id="UP000683360">
    <property type="component" value="Unassembled WGS sequence"/>
</dbReference>
<comment type="caution">
    <text evidence="3">The sequence shown here is derived from an EMBL/GenBank/DDBJ whole genome shotgun (WGS) entry which is preliminary data.</text>
</comment>
<feature type="compositionally biased region" description="Basic residues" evidence="1">
    <location>
        <begin position="167"/>
        <end position="176"/>
    </location>
</feature>
<sequence>MFLSYSKYGFRIDTPHEEISLRTVLDAVNRQKQDIEVLVDTKISEKINSLHDEIHGTNQSMKSQVKKLKSDSQYKWRSEGNKIQFNYNTENLEDLTQAIWAIDNGKVDYARDIVASCTDRLKHRNKLIKIADTSDGGWDTARQYEANPIASDSEDESKIIRAENRTIRKKKTKSKPAAKQQQIPATASSSFNSQQPFRGGQPSWYGGFPYDQDQYGKSQRGPCFNCGSYKHWRVYCPFQNNKTAASHKRNWPCNTCVFEGLNMNLRLIFCHQLCIPMLMFLWIYFANLKLTVPLKLIMQDLSVGKSGPFITV</sequence>
<evidence type="ECO:0000256" key="2">
    <source>
        <dbReference type="SAM" id="Phobius"/>
    </source>
</evidence>
<accession>A0A8S3UT26</accession>
<feature type="compositionally biased region" description="Polar residues" evidence="1">
    <location>
        <begin position="183"/>
        <end position="195"/>
    </location>
</feature>
<proteinExistence type="predicted"/>
<gene>
    <name evidence="3" type="ORF">MEDL_58899</name>
</gene>
<dbReference type="OrthoDB" id="6139269at2759"/>
<evidence type="ECO:0000313" key="4">
    <source>
        <dbReference type="Proteomes" id="UP000683360"/>
    </source>
</evidence>
<dbReference type="AlphaFoldDB" id="A0A8S3UT26"/>
<organism evidence="3 4">
    <name type="scientific">Mytilus edulis</name>
    <name type="common">Blue mussel</name>
    <dbReference type="NCBI Taxonomy" id="6550"/>
    <lineage>
        <taxon>Eukaryota</taxon>
        <taxon>Metazoa</taxon>
        <taxon>Spiralia</taxon>
        <taxon>Lophotrochozoa</taxon>
        <taxon>Mollusca</taxon>
        <taxon>Bivalvia</taxon>
        <taxon>Autobranchia</taxon>
        <taxon>Pteriomorphia</taxon>
        <taxon>Mytilida</taxon>
        <taxon>Mytiloidea</taxon>
        <taxon>Mytilidae</taxon>
        <taxon>Mytilinae</taxon>
        <taxon>Mytilus</taxon>
    </lineage>
</organism>